<dbReference type="Gene3D" id="3.40.630.30">
    <property type="match status" value="1"/>
</dbReference>
<reference evidence="1 2" key="1">
    <citation type="submission" date="2019-07" db="EMBL/GenBank/DDBJ databases">
        <title>Cryptosporangium phraense sp. nov., isolated from plant litter.</title>
        <authorList>
            <person name="Suriyachadkun C."/>
        </authorList>
    </citation>
    <scope>NUCLEOTIDE SEQUENCE [LARGE SCALE GENOMIC DNA]</scope>
    <source>
        <strain evidence="1 2">A-T 5661</strain>
    </source>
</reference>
<dbReference type="EMBL" id="VIRS01000029">
    <property type="protein sequence ID" value="TQS41157.1"/>
    <property type="molecule type" value="Genomic_DNA"/>
</dbReference>
<evidence type="ECO:0000313" key="1">
    <source>
        <dbReference type="EMBL" id="TQS41157.1"/>
    </source>
</evidence>
<dbReference type="InParanoid" id="A0A545AIK2"/>
<dbReference type="RefSeq" id="WP_142708406.1">
    <property type="nucleotide sequence ID" value="NZ_VIRS01000029.1"/>
</dbReference>
<dbReference type="AlphaFoldDB" id="A0A545AIK2"/>
<keyword evidence="2" id="KW-1185">Reference proteome</keyword>
<dbReference type="InterPro" id="IPR016181">
    <property type="entry name" value="Acyl_CoA_acyltransferase"/>
</dbReference>
<dbReference type="Proteomes" id="UP000317982">
    <property type="component" value="Unassembled WGS sequence"/>
</dbReference>
<keyword evidence="1" id="KW-0808">Transferase</keyword>
<sequence length="206" mass="22068">MTITEQVVARAPEEMAEAIAALVTASCAELDVYRWVFPESAVRAEALAESCRLAVDQVWSGAGGHADVVADEDGRVLGAAVWFAGRPPFPSEIFERYLAGVGTAAARLRQMEEFLLAGHSGGDEEYLRFLAVVPGRRGVGLGSSLLAHRLRELDRVGRAATVEAVSARGVTLCAQHGFVPVGSEFRGPGQTRARPIMVPMRRAPTR</sequence>
<organism evidence="1 2">
    <name type="scientific">Cryptosporangium phraense</name>
    <dbReference type="NCBI Taxonomy" id="2593070"/>
    <lineage>
        <taxon>Bacteria</taxon>
        <taxon>Bacillati</taxon>
        <taxon>Actinomycetota</taxon>
        <taxon>Actinomycetes</taxon>
        <taxon>Cryptosporangiales</taxon>
        <taxon>Cryptosporangiaceae</taxon>
        <taxon>Cryptosporangium</taxon>
    </lineage>
</organism>
<proteinExistence type="predicted"/>
<protein>
    <submittedName>
        <fullName evidence="1">GNAT family N-acetyltransferase</fullName>
    </submittedName>
</protein>
<name>A0A545AIK2_9ACTN</name>
<dbReference type="OrthoDB" id="7057833at2"/>
<dbReference type="GO" id="GO:0016740">
    <property type="term" value="F:transferase activity"/>
    <property type="evidence" value="ECO:0007669"/>
    <property type="project" value="UniProtKB-KW"/>
</dbReference>
<dbReference type="SUPFAM" id="SSF55729">
    <property type="entry name" value="Acyl-CoA N-acyltransferases (Nat)"/>
    <property type="match status" value="1"/>
</dbReference>
<comment type="caution">
    <text evidence="1">The sequence shown here is derived from an EMBL/GenBank/DDBJ whole genome shotgun (WGS) entry which is preliminary data.</text>
</comment>
<accession>A0A545AIK2</accession>
<evidence type="ECO:0000313" key="2">
    <source>
        <dbReference type="Proteomes" id="UP000317982"/>
    </source>
</evidence>
<gene>
    <name evidence="1" type="ORF">FL583_30955</name>
</gene>